<accession>A0A1I7FBT6</accession>
<feature type="transmembrane region" description="Helical" evidence="8">
    <location>
        <begin position="207"/>
        <end position="229"/>
    </location>
</feature>
<evidence type="ECO:0000313" key="10">
    <source>
        <dbReference type="EMBL" id="SFU33627.1"/>
    </source>
</evidence>
<evidence type="ECO:0000256" key="2">
    <source>
        <dbReference type="ARBA" id="ARBA00007783"/>
    </source>
</evidence>
<feature type="transmembrane region" description="Helical" evidence="8">
    <location>
        <begin position="285"/>
        <end position="307"/>
    </location>
</feature>
<keyword evidence="4" id="KW-1003">Cell membrane</keyword>
<evidence type="ECO:0000256" key="1">
    <source>
        <dbReference type="ARBA" id="ARBA00004651"/>
    </source>
</evidence>
<feature type="transmembrane region" description="Helical" evidence="8">
    <location>
        <begin position="21"/>
        <end position="38"/>
    </location>
</feature>
<evidence type="ECO:0000256" key="4">
    <source>
        <dbReference type="ARBA" id="ARBA00022475"/>
    </source>
</evidence>
<reference evidence="11" key="1">
    <citation type="submission" date="2016-10" db="EMBL/GenBank/DDBJ databases">
        <authorList>
            <person name="Varghese N."/>
        </authorList>
    </citation>
    <scope>NUCLEOTIDE SEQUENCE [LARGE SCALE GENOMIC DNA]</scope>
    <source>
        <strain evidence="11">DSM 17980</strain>
    </source>
</reference>
<dbReference type="STRING" id="392015.SAMN05421543_101167"/>
<keyword evidence="11" id="KW-1185">Reference proteome</keyword>
<dbReference type="Gene3D" id="3.40.1710.10">
    <property type="entry name" value="abc type-2 transporter like domain"/>
    <property type="match status" value="1"/>
</dbReference>
<keyword evidence="5 8" id="KW-0812">Transmembrane</keyword>
<feature type="transmembrane region" description="Helical" evidence="8">
    <location>
        <begin position="371"/>
        <end position="392"/>
    </location>
</feature>
<gene>
    <name evidence="10" type="ORF">SAMN05421543_101167</name>
</gene>
<dbReference type="InterPro" id="IPR013525">
    <property type="entry name" value="ABC2_TM"/>
</dbReference>
<dbReference type="EMBL" id="FPBV01000001">
    <property type="protein sequence ID" value="SFU33627.1"/>
    <property type="molecule type" value="Genomic_DNA"/>
</dbReference>
<evidence type="ECO:0000256" key="3">
    <source>
        <dbReference type="ARBA" id="ARBA00022448"/>
    </source>
</evidence>
<dbReference type="Proteomes" id="UP000183508">
    <property type="component" value="Unassembled WGS sequence"/>
</dbReference>
<evidence type="ECO:0000256" key="6">
    <source>
        <dbReference type="ARBA" id="ARBA00022989"/>
    </source>
</evidence>
<evidence type="ECO:0000313" key="11">
    <source>
        <dbReference type="Proteomes" id="UP000183508"/>
    </source>
</evidence>
<dbReference type="PANTHER" id="PTHR30294">
    <property type="entry name" value="MEMBRANE COMPONENT OF ABC TRANSPORTER YHHJ-RELATED"/>
    <property type="match status" value="1"/>
</dbReference>
<keyword evidence="7 8" id="KW-0472">Membrane</keyword>
<evidence type="ECO:0000256" key="8">
    <source>
        <dbReference type="SAM" id="Phobius"/>
    </source>
</evidence>
<feature type="transmembrane region" description="Helical" evidence="8">
    <location>
        <begin position="314"/>
        <end position="334"/>
    </location>
</feature>
<keyword evidence="6 8" id="KW-1133">Transmembrane helix</keyword>
<dbReference type="GO" id="GO:0140359">
    <property type="term" value="F:ABC-type transporter activity"/>
    <property type="evidence" value="ECO:0007669"/>
    <property type="project" value="InterPro"/>
</dbReference>
<sequence length="395" mass="42286">MAVWSIFKGFWTGTVRNRANLVYMLVMPVVFLLVFGILPRIGGQTLPVAVVDDDHTVVARAYIAALRQTDGVHVEEVADDAIGDTLRSFRAACIVTFPHGFQDAVLRGQTPQVIWVNSPNASADAQVRIQRLQERMQEWTLLGEAGVQQATAGHADVSGTSGGDRRAEAFAAGMQEALHLTPAFASRAVSTSADDRASASLPQEQQAVIGVALMFIIFTVFGSTGTVLLHRNSGVWDRLLASPAPPWQVLAGYGLAFFSVGWVQFAILCLAGAAFGSPVPLNPPAIAVVTAYVLAICGIALCIAGLVKNVEQHMSIGTFVAVTTSMVGGAYWPLDIEPEWMQRLAWFVPQGWAMNGFKAAVLGWGATPDTWLSLGVLAVLAVVFFTVGMVQLRYS</sequence>
<feature type="domain" description="ABC transmembrane type-2" evidence="9">
    <location>
        <begin position="168"/>
        <end position="395"/>
    </location>
</feature>
<proteinExistence type="inferred from homology"/>
<evidence type="ECO:0000259" key="9">
    <source>
        <dbReference type="PROSITE" id="PS51012"/>
    </source>
</evidence>
<evidence type="ECO:0000256" key="5">
    <source>
        <dbReference type="ARBA" id="ARBA00022692"/>
    </source>
</evidence>
<protein>
    <submittedName>
        <fullName evidence="10">ABC-2 type transport system permease protein</fullName>
    </submittedName>
</protein>
<dbReference type="InterPro" id="IPR047817">
    <property type="entry name" value="ABC2_TM_bact-type"/>
</dbReference>
<dbReference type="Pfam" id="PF12698">
    <property type="entry name" value="ABC2_membrane_3"/>
    <property type="match status" value="1"/>
</dbReference>
<name>A0A1I7FBT6_9BACL</name>
<dbReference type="AlphaFoldDB" id="A0A1I7FBT6"/>
<dbReference type="PANTHER" id="PTHR30294:SF38">
    <property type="entry name" value="TRANSPORT PERMEASE PROTEIN"/>
    <property type="match status" value="1"/>
</dbReference>
<keyword evidence="3" id="KW-0813">Transport</keyword>
<feature type="transmembrane region" description="Helical" evidence="8">
    <location>
        <begin position="250"/>
        <end position="273"/>
    </location>
</feature>
<comment type="similarity">
    <text evidence="2">Belongs to the ABC-2 integral membrane protein family.</text>
</comment>
<dbReference type="PROSITE" id="PS51012">
    <property type="entry name" value="ABC_TM2"/>
    <property type="match status" value="1"/>
</dbReference>
<dbReference type="InterPro" id="IPR051449">
    <property type="entry name" value="ABC-2_transporter_component"/>
</dbReference>
<organism evidence="10 11">
    <name type="scientific">Alicyclobacillus macrosporangiidus</name>
    <dbReference type="NCBI Taxonomy" id="392015"/>
    <lineage>
        <taxon>Bacteria</taxon>
        <taxon>Bacillati</taxon>
        <taxon>Bacillota</taxon>
        <taxon>Bacilli</taxon>
        <taxon>Bacillales</taxon>
        <taxon>Alicyclobacillaceae</taxon>
        <taxon>Alicyclobacillus</taxon>
    </lineage>
</organism>
<evidence type="ECO:0000256" key="7">
    <source>
        <dbReference type="ARBA" id="ARBA00023136"/>
    </source>
</evidence>
<dbReference type="GO" id="GO:0005886">
    <property type="term" value="C:plasma membrane"/>
    <property type="evidence" value="ECO:0007669"/>
    <property type="project" value="UniProtKB-SubCell"/>
</dbReference>
<dbReference type="RefSeq" id="WP_074948643.1">
    <property type="nucleotide sequence ID" value="NZ_FPBV01000001.1"/>
</dbReference>
<comment type="subcellular location">
    <subcellularLocation>
        <location evidence="1">Cell membrane</location>
        <topology evidence="1">Multi-pass membrane protein</topology>
    </subcellularLocation>
</comment>
<dbReference type="OrthoDB" id="266913at2"/>